<dbReference type="InterPro" id="IPR038404">
    <property type="entry name" value="TRAP_DctP_sf"/>
</dbReference>
<keyword evidence="3" id="KW-0574">Periplasm</keyword>
<dbReference type="CDD" id="cd13665">
    <property type="entry name" value="PBP2_TRAP_Dctp3_4"/>
    <property type="match status" value="1"/>
</dbReference>
<dbReference type="AlphaFoldDB" id="A0A6B0XZ56"/>
<evidence type="ECO:0000256" key="1">
    <source>
        <dbReference type="ARBA" id="ARBA00004418"/>
    </source>
</evidence>
<dbReference type="NCBIfam" id="NF037995">
    <property type="entry name" value="TRAP_S1"/>
    <property type="match status" value="1"/>
</dbReference>
<organism evidence="4">
    <name type="scientific">Boseongicola sp. SB0664_bin_43</name>
    <dbReference type="NCBI Taxonomy" id="2604844"/>
    <lineage>
        <taxon>Bacteria</taxon>
        <taxon>Pseudomonadati</taxon>
        <taxon>Pseudomonadota</taxon>
        <taxon>Alphaproteobacteria</taxon>
        <taxon>Rhodobacterales</taxon>
        <taxon>Paracoccaceae</taxon>
        <taxon>Boseongicola</taxon>
    </lineage>
</organism>
<dbReference type="InterPro" id="IPR018389">
    <property type="entry name" value="DctP_fam"/>
</dbReference>
<comment type="caution">
    <text evidence="4">The sequence shown here is derived from an EMBL/GenBank/DDBJ whole genome shotgun (WGS) entry which is preliminary data.</text>
</comment>
<proteinExistence type="predicted"/>
<dbReference type="GO" id="GO:0055085">
    <property type="term" value="P:transmembrane transport"/>
    <property type="evidence" value="ECO:0007669"/>
    <property type="project" value="InterPro"/>
</dbReference>
<dbReference type="Pfam" id="PF03480">
    <property type="entry name" value="DctP"/>
    <property type="match status" value="1"/>
</dbReference>
<dbReference type="PANTHER" id="PTHR33376:SF15">
    <property type="entry name" value="BLL6794 PROTEIN"/>
    <property type="match status" value="1"/>
</dbReference>
<accession>A0A6B0XZ56</accession>
<dbReference type="EMBL" id="VXRY01000311">
    <property type="protein sequence ID" value="MXY34004.1"/>
    <property type="molecule type" value="Genomic_DNA"/>
</dbReference>
<sequence length="416" mass="45333">MSCRMRAASSVSIESIRLSAANRIPKSRKMRNFQPSGANFLELGYRIIVDFDGTKLSGASMIQFGIPKLSWPPNQLKEGHMTFTRLSFAVVLTASLGLSAEAATAEELSVATFLPPQHHTNTGMFTWFAEEIERRSGGSLTMKLYPAGQLGAGPVQQYKRVVEGVADIAFGVNAYTPAVFPKSMLGILPGKAVTADESTRAIWNVFDEHFADEYKGVKVLAVGTVAGSLFIGNKDVSTLEGLQGTKLVPFAAMTTPIVEALGAVPVQMPVTEMYTGLSTGTIDVITGSYNNVTQPWNFWDVSSHIVENVPVAFQVTYALMNEERYLGLSEEHRAIIDELSGLPMSLELARSFDGADERSKKWISEATDKGYEWIIVSDEERARMDAAVAAGLETIFADYESRGVSGAREIYEALNQ</sequence>
<comment type="subcellular location">
    <subcellularLocation>
        <location evidence="1">Periplasm</location>
    </subcellularLocation>
</comment>
<gene>
    <name evidence="4" type="ORF">F4Y60_07915</name>
</gene>
<name>A0A6B0XZ56_9RHOB</name>
<reference evidence="4" key="1">
    <citation type="submission" date="2019-09" db="EMBL/GenBank/DDBJ databases">
        <title>Characterisation of the sponge microbiome using genome-centric metagenomics.</title>
        <authorList>
            <person name="Engelberts J.P."/>
            <person name="Robbins S.J."/>
            <person name="De Goeij J.M."/>
            <person name="Aranda M."/>
            <person name="Bell S.C."/>
            <person name="Webster N.S."/>
        </authorList>
    </citation>
    <scope>NUCLEOTIDE SEQUENCE</scope>
    <source>
        <strain evidence="4">SB0664_bin_43</strain>
    </source>
</reference>
<dbReference type="PANTHER" id="PTHR33376">
    <property type="match status" value="1"/>
</dbReference>
<dbReference type="Gene3D" id="3.40.190.170">
    <property type="entry name" value="Bacterial extracellular solute-binding protein, family 7"/>
    <property type="match status" value="1"/>
</dbReference>
<keyword evidence="2" id="KW-0732">Signal</keyword>
<evidence type="ECO:0000256" key="3">
    <source>
        <dbReference type="ARBA" id="ARBA00022764"/>
    </source>
</evidence>
<evidence type="ECO:0000256" key="2">
    <source>
        <dbReference type="ARBA" id="ARBA00022729"/>
    </source>
</evidence>
<evidence type="ECO:0000313" key="4">
    <source>
        <dbReference type="EMBL" id="MXY34004.1"/>
    </source>
</evidence>
<protein>
    <submittedName>
        <fullName evidence="4">TRAP transporter substrate-binding protein</fullName>
    </submittedName>
</protein>
<dbReference type="GO" id="GO:0042597">
    <property type="term" value="C:periplasmic space"/>
    <property type="evidence" value="ECO:0007669"/>
    <property type="project" value="UniProtKB-SubCell"/>
</dbReference>